<proteinExistence type="predicted"/>
<evidence type="ECO:0000256" key="2">
    <source>
        <dbReference type="SAM" id="Phobius"/>
    </source>
</evidence>
<reference evidence="3" key="1">
    <citation type="journal article" date="2023" name="Mol. Phylogenet. Evol.">
        <title>Genome-scale phylogeny and comparative genomics of the fungal order Sordariales.</title>
        <authorList>
            <person name="Hensen N."/>
            <person name="Bonometti L."/>
            <person name="Westerberg I."/>
            <person name="Brannstrom I.O."/>
            <person name="Guillou S."/>
            <person name="Cros-Aarteil S."/>
            <person name="Calhoun S."/>
            <person name="Haridas S."/>
            <person name="Kuo A."/>
            <person name="Mondo S."/>
            <person name="Pangilinan J."/>
            <person name="Riley R."/>
            <person name="LaButti K."/>
            <person name="Andreopoulos B."/>
            <person name="Lipzen A."/>
            <person name="Chen C."/>
            <person name="Yan M."/>
            <person name="Daum C."/>
            <person name="Ng V."/>
            <person name="Clum A."/>
            <person name="Steindorff A."/>
            <person name="Ohm R.A."/>
            <person name="Martin F."/>
            <person name="Silar P."/>
            <person name="Natvig D.O."/>
            <person name="Lalanne C."/>
            <person name="Gautier V."/>
            <person name="Ament-Velasquez S.L."/>
            <person name="Kruys A."/>
            <person name="Hutchinson M.I."/>
            <person name="Powell A.J."/>
            <person name="Barry K."/>
            <person name="Miller A.N."/>
            <person name="Grigoriev I.V."/>
            <person name="Debuchy R."/>
            <person name="Gladieux P."/>
            <person name="Hiltunen Thoren M."/>
            <person name="Johannesson H."/>
        </authorList>
    </citation>
    <scope>NUCLEOTIDE SEQUENCE</scope>
    <source>
        <strain evidence="3">CBS 103.79</strain>
    </source>
</reference>
<evidence type="ECO:0000313" key="3">
    <source>
        <dbReference type="EMBL" id="KAK3903425.1"/>
    </source>
</evidence>
<dbReference type="Proteomes" id="UP001303889">
    <property type="component" value="Unassembled WGS sequence"/>
</dbReference>
<reference evidence="3" key="2">
    <citation type="submission" date="2023-05" db="EMBL/GenBank/DDBJ databases">
        <authorList>
            <consortium name="Lawrence Berkeley National Laboratory"/>
            <person name="Steindorff A."/>
            <person name="Hensen N."/>
            <person name="Bonometti L."/>
            <person name="Westerberg I."/>
            <person name="Brannstrom I.O."/>
            <person name="Guillou S."/>
            <person name="Cros-Aarteil S."/>
            <person name="Calhoun S."/>
            <person name="Haridas S."/>
            <person name="Kuo A."/>
            <person name="Mondo S."/>
            <person name="Pangilinan J."/>
            <person name="Riley R."/>
            <person name="Labutti K."/>
            <person name="Andreopoulos B."/>
            <person name="Lipzen A."/>
            <person name="Chen C."/>
            <person name="Yanf M."/>
            <person name="Daum C."/>
            <person name="Ng V."/>
            <person name="Clum A."/>
            <person name="Ohm R."/>
            <person name="Martin F."/>
            <person name="Silar P."/>
            <person name="Natvig D."/>
            <person name="Lalanne C."/>
            <person name="Gautier V."/>
            <person name="Ament-Velasquez S.L."/>
            <person name="Kruys A."/>
            <person name="Hutchinson M.I."/>
            <person name="Powell A.J."/>
            <person name="Barry K."/>
            <person name="Miller A.N."/>
            <person name="Grigoriev I.V."/>
            <person name="Debuchy R."/>
            <person name="Gladieux P."/>
            <person name="Thoren M.H."/>
            <person name="Johannesson H."/>
        </authorList>
    </citation>
    <scope>NUCLEOTIDE SEQUENCE</scope>
    <source>
        <strain evidence="3">CBS 103.79</strain>
    </source>
</reference>
<evidence type="ECO:0000313" key="4">
    <source>
        <dbReference type="Proteomes" id="UP001303889"/>
    </source>
</evidence>
<protein>
    <submittedName>
        <fullName evidence="3">Uncharacterized protein</fullName>
    </submittedName>
</protein>
<feature type="compositionally biased region" description="Low complexity" evidence="1">
    <location>
        <begin position="156"/>
        <end position="223"/>
    </location>
</feature>
<organism evidence="3 4">
    <name type="scientific">Staphylotrichum tortipilum</name>
    <dbReference type="NCBI Taxonomy" id="2831512"/>
    <lineage>
        <taxon>Eukaryota</taxon>
        <taxon>Fungi</taxon>
        <taxon>Dikarya</taxon>
        <taxon>Ascomycota</taxon>
        <taxon>Pezizomycotina</taxon>
        <taxon>Sordariomycetes</taxon>
        <taxon>Sordariomycetidae</taxon>
        <taxon>Sordariales</taxon>
        <taxon>Chaetomiaceae</taxon>
        <taxon>Staphylotrichum</taxon>
    </lineage>
</organism>
<feature type="region of interest" description="Disordered" evidence="1">
    <location>
        <begin position="1"/>
        <end position="37"/>
    </location>
</feature>
<keyword evidence="4" id="KW-1185">Reference proteome</keyword>
<name>A0AAN6RUF2_9PEZI</name>
<evidence type="ECO:0000256" key="1">
    <source>
        <dbReference type="SAM" id="MobiDB-lite"/>
    </source>
</evidence>
<keyword evidence="2" id="KW-0472">Membrane</keyword>
<accession>A0AAN6RUF2</accession>
<comment type="caution">
    <text evidence="3">The sequence shown here is derived from an EMBL/GenBank/DDBJ whole genome shotgun (WGS) entry which is preliminary data.</text>
</comment>
<sequence>MDRLKGGSSPSLLPVDAREKSSSGTQQTPDDTRQRRTPSRMACIWRTATVFFLCMLVLLGLASAGSRPFPCHKGSPNHQAPGEAADASSLSALLKSASLHDLLHRYFPDQFQDGVFPSDHEAIEALQRADPALASSILQLAKREESNSTTSKPADSTSTGTETTETSKPPASTTETPSSSSSSSSSSTSVSPPPSSTTTTSVPPSTTPPSSTRNPSTTPPSSSLPGTKSHTSSKEIVETLTSTHADGAVVTLTTTTLVPADETAASTSTRATPGLQNRAVRREGGNQALTGAVGAAMLLLLA</sequence>
<keyword evidence="2" id="KW-0812">Transmembrane</keyword>
<dbReference type="EMBL" id="MU855449">
    <property type="protein sequence ID" value="KAK3903425.1"/>
    <property type="molecule type" value="Genomic_DNA"/>
</dbReference>
<dbReference type="AlphaFoldDB" id="A0AAN6RUF2"/>
<gene>
    <name evidence="3" type="ORF">C8A05DRAFT_43329</name>
</gene>
<keyword evidence="2" id="KW-1133">Transmembrane helix</keyword>
<feature type="transmembrane region" description="Helical" evidence="2">
    <location>
        <begin position="43"/>
        <end position="62"/>
    </location>
</feature>
<feature type="region of interest" description="Disordered" evidence="1">
    <location>
        <begin position="141"/>
        <end position="234"/>
    </location>
</feature>